<reference evidence="9" key="1">
    <citation type="submission" date="2021-05" db="EMBL/GenBank/DDBJ databases">
        <authorList>
            <person name="Alioto T."/>
            <person name="Alioto T."/>
            <person name="Gomez Garrido J."/>
        </authorList>
    </citation>
    <scope>NUCLEOTIDE SEQUENCE</scope>
</reference>
<dbReference type="FunFam" id="3.40.50.1820:FF:000021">
    <property type="entry name" value="Lipase"/>
    <property type="match status" value="1"/>
</dbReference>
<comment type="similarity">
    <text evidence="1">Belongs to the AB hydrolase superfamily. Lipase family.</text>
</comment>
<name>A0A8D9F1P6_9HEMI</name>
<dbReference type="Pfam" id="PF04083">
    <property type="entry name" value="Abhydro_lipase"/>
    <property type="match status" value="1"/>
</dbReference>
<evidence type="ECO:0000256" key="5">
    <source>
        <dbReference type="ARBA" id="ARBA00023098"/>
    </source>
</evidence>
<dbReference type="GO" id="GO:0016787">
    <property type="term" value="F:hydrolase activity"/>
    <property type="evidence" value="ECO:0007669"/>
    <property type="project" value="UniProtKB-KW"/>
</dbReference>
<evidence type="ECO:0000256" key="1">
    <source>
        <dbReference type="ARBA" id="ARBA00010701"/>
    </source>
</evidence>
<dbReference type="Gene3D" id="3.40.50.1820">
    <property type="entry name" value="alpha/beta hydrolase"/>
    <property type="match status" value="1"/>
</dbReference>
<organism evidence="9">
    <name type="scientific">Cacopsylla melanoneura</name>
    <dbReference type="NCBI Taxonomy" id="428564"/>
    <lineage>
        <taxon>Eukaryota</taxon>
        <taxon>Metazoa</taxon>
        <taxon>Ecdysozoa</taxon>
        <taxon>Arthropoda</taxon>
        <taxon>Hexapoda</taxon>
        <taxon>Insecta</taxon>
        <taxon>Pterygota</taxon>
        <taxon>Neoptera</taxon>
        <taxon>Paraneoptera</taxon>
        <taxon>Hemiptera</taxon>
        <taxon>Sternorrhyncha</taxon>
        <taxon>Psylloidea</taxon>
        <taxon>Psyllidae</taxon>
        <taxon>Psyllinae</taxon>
        <taxon>Cacopsylla</taxon>
    </lineage>
</organism>
<feature type="chain" id="PRO_5034624883" evidence="7">
    <location>
        <begin position="21"/>
        <end position="479"/>
    </location>
</feature>
<keyword evidence="4" id="KW-0442">Lipid degradation</keyword>
<evidence type="ECO:0000256" key="2">
    <source>
        <dbReference type="ARBA" id="ARBA00022729"/>
    </source>
</evidence>
<dbReference type="AlphaFoldDB" id="A0A8D9F1P6"/>
<proteinExistence type="inferred from homology"/>
<evidence type="ECO:0000256" key="4">
    <source>
        <dbReference type="ARBA" id="ARBA00022963"/>
    </source>
</evidence>
<evidence type="ECO:0000256" key="7">
    <source>
        <dbReference type="SAM" id="SignalP"/>
    </source>
</evidence>
<keyword evidence="5" id="KW-0443">Lipid metabolism</keyword>
<keyword evidence="2 7" id="KW-0732">Signal</keyword>
<sequence>MKAIISIGVTWAAIAGVLLALQISDLECTNDDEECQNIIKGDDNIDDDQQQTSYFSLPKDINKAISEYSERLFVNSNYNQDARLNTLQIIRRHGYPAESHIVETEDGYLLGIHRIPHGRGQRQSDPSKRPVFLQHGVLTSSADWVMAGPNISLGFLLADKGYDVWLGNIRGNTYSRGHIKYSTKQKRFWDFSFHEMGLYDLPAVIDFILLKTGQDCLSYIGHSMGTTMFYAMMSLRPEFNRKIAGQISLAPIAYVSRMTSIVRYLSPVSAELEVLLKYFTNGEILSHTPLVNTALKLTCDPYIVHPGLCQYFMGLLFGSDPLQMKKSVLSAFMGHNPAGVSFRVLVHYGQLIKSRKFRQYDYGKVNSDRYNATEPPEYNISAVSTKVALFYSTNDALSVEQDVKDFYPRLPNPIGLFRVNYSTFNHLDFIVAKDARPLLYEDLLDVLAAFDSGDTLDVTNRKSVIPERPELIYEQYEHI</sequence>
<dbReference type="InterPro" id="IPR029058">
    <property type="entry name" value="AB_hydrolase_fold"/>
</dbReference>
<evidence type="ECO:0000256" key="6">
    <source>
        <dbReference type="ARBA" id="ARBA00023180"/>
    </source>
</evidence>
<feature type="domain" description="Partial AB-hydrolase lipase" evidence="8">
    <location>
        <begin position="88"/>
        <end position="147"/>
    </location>
</feature>
<evidence type="ECO:0000259" key="8">
    <source>
        <dbReference type="Pfam" id="PF04083"/>
    </source>
</evidence>
<dbReference type="PANTHER" id="PTHR11005">
    <property type="entry name" value="LYSOSOMAL ACID LIPASE-RELATED"/>
    <property type="match status" value="1"/>
</dbReference>
<dbReference type="InterPro" id="IPR006693">
    <property type="entry name" value="AB_hydrolase_lipase"/>
</dbReference>
<protein>
    <submittedName>
        <fullName evidence="9">Gastric triacylglycerol lipase</fullName>
    </submittedName>
</protein>
<evidence type="ECO:0000256" key="3">
    <source>
        <dbReference type="ARBA" id="ARBA00022801"/>
    </source>
</evidence>
<evidence type="ECO:0000313" key="9">
    <source>
        <dbReference type="EMBL" id="CAG6774418.1"/>
    </source>
</evidence>
<dbReference type="GO" id="GO:0016042">
    <property type="term" value="P:lipid catabolic process"/>
    <property type="evidence" value="ECO:0007669"/>
    <property type="project" value="UniProtKB-KW"/>
</dbReference>
<feature type="signal peptide" evidence="7">
    <location>
        <begin position="1"/>
        <end position="20"/>
    </location>
</feature>
<accession>A0A8D9F1P6</accession>
<keyword evidence="3" id="KW-0378">Hydrolase</keyword>
<keyword evidence="6" id="KW-0325">Glycoprotein</keyword>
<dbReference type="EMBL" id="HBUF01594741">
    <property type="protein sequence ID" value="CAG6774418.1"/>
    <property type="molecule type" value="Transcribed_RNA"/>
</dbReference>
<dbReference type="SUPFAM" id="SSF53474">
    <property type="entry name" value="alpha/beta-Hydrolases"/>
    <property type="match status" value="1"/>
</dbReference>